<comment type="caution">
    <text evidence="2">The sequence shown here is derived from an EMBL/GenBank/DDBJ whole genome shotgun (WGS) entry which is preliminary data.</text>
</comment>
<evidence type="ECO:0000256" key="1">
    <source>
        <dbReference type="SAM" id="MobiDB-lite"/>
    </source>
</evidence>
<gene>
    <name evidence="2" type="ORF">J2804_004529</name>
</gene>
<organism evidence="2 3">
    <name type="scientific">Paraburkholderia terricola</name>
    <dbReference type="NCBI Taxonomy" id="169427"/>
    <lineage>
        <taxon>Bacteria</taxon>
        <taxon>Pseudomonadati</taxon>
        <taxon>Pseudomonadota</taxon>
        <taxon>Betaproteobacteria</taxon>
        <taxon>Burkholderiales</taxon>
        <taxon>Burkholderiaceae</taxon>
        <taxon>Paraburkholderia</taxon>
    </lineage>
</organism>
<accession>A0ABU1LWZ3</accession>
<protein>
    <submittedName>
        <fullName evidence="2">Uncharacterized protein</fullName>
    </submittedName>
</protein>
<dbReference type="EMBL" id="JAVDRP010000009">
    <property type="protein sequence ID" value="MDR6411101.1"/>
    <property type="molecule type" value="Genomic_DNA"/>
</dbReference>
<name>A0ABU1LWZ3_9BURK</name>
<evidence type="ECO:0000313" key="3">
    <source>
        <dbReference type="Proteomes" id="UP001264340"/>
    </source>
</evidence>
<keyword evidence="3" id="KW-1185">Reference proteome</keyword>
<feature type="region of interest" description="Disordered" evidence="1">
    <location>
        <begin position="198"/>
        <end position="228"/>
    </location>
</feature>
<dbReference type="Proteomes" id="UP001264340">
    <property type="component" value="Unassembled WGS sequence"/>
</dbReference>
<sequence>MPASFDAGIAAPPWPDTTAAAEAAAAGCAPLVDAVPVAAGAPPMPCFCNSINTRFFNASNCCRLDTCARGCDADCTADVAGAAPAMAADAPSAASLAEGWIEPDQTCAPPAADAAVCEPASGADDAAPLTAAPPGVVGLASLAALPVAETAGAAGAAAALTCEAPLAAPTATAAFGAEAAAATGAEAADAAVVADAPEPAAAAEAASAPDASSAGTVNTAPTRIRLGS</sequence>
<proteinExistence type="predicted"/>
<reference evidence="2 3" key="1">
    <citation type="submission" date="2023-07" db="EMBL/GenBank/DDBJ databases">
        <title>Sorghum-associated microbial communities from plants grown in Nebraska, USA.</title>
        <authorList>
            <person name="Schachtman D."/>
        </authorList>
    </citation>
    <scope>NUCLEOTIDE SEQUENCE [LARGE SCALE GENOMIC DNA]</scope>
    <source>
        <strain evidence="2 3">DS1316</strain>
    </source>
</reference>
<feature type="compositionally biased region" description="Low complexity" evidence="1">
    <location>
        <begin position="198"/>
        <end position="216"/>
    </location>
</feature>
<evidence type="ECO:0000313" key="2">
    <source>
        <dbReference type="EMBL" id="MDR6411101.1"/>
    </source>
</evidence>